<protein>
    <submittedName>
        <fullName evidence="3">Uncharacterized protein</fullName>
    </submittedName>
</protein>
<keyword evidence="2" id="KW-0812">Transmembrane</keyword>
<gene>
    <name evidence="3" type="ORF">LOC62_02G002887</name>
</gene>
<organism evidence="3 4">
    <name type="scientific">Vanrija pseudolonga</name>
    <dbReference type="NCBI Taxonomy" id="143232"/>
    <lineage>
        <taxon>Eukaryota</taxon>
        <taxon>Fungi</taxon>
        <taxon>Dikarya</taxon>
        <taxon>Basidiomycota</taxon>
        <taxon>Agaricomycotina</taxon>
        <taxon>Tremellomycetes</taxon>
        <taxon>Trichosporonales</taxon>
        <taxon>Trichosporonaceae</taxon>
        <taxon>Vanrija</taxon>
    </lineage>
</organism>
<evidence type="ECO:0000313" key="4">
    <source>
        <dbReference type="Proteomes" id="UP000827549"/>
    </source>
</evidence>
<evidence type="ECO:0000313" key="3">
    <source>
        <dbReference type="EMBL" id="WOO79363.1"/>
    </source>
</evidence>
<dbReference type="RefSeq" id="XP_062625395.1">
    <property type="nucleotide sequence ID" value="XM_062769411.1"/>
</dbReference>
<feature type="compositionally biased region" description="Basic and acidic residues" evidence="1">
    <location>
        <begin position="377"/>
        <end position="390"/>
    </location>
</feature>
<name>A0AAF1BPG4_9TREE</name>
<dbReference type="GeneID" id="87806134"/>
<keyword evidence="2" id="KW-0472">Membrane</keyword>
<proteinExistence type="predicted"/>
<dbReference type="Proteomes" id="UP000827549">
    <property type="component" value="Chromosome 2"/>
</dbReference>
<keyword evidence="4" id="KW-1185">Reference proteome</keyword>
<keyword evidence="2" id="KW-1133">Transmembrane helix</keyword>
<feature type="transmembrane region" description="Helical" evidence="2">
    <location>
        <begin position="158"/>
        <end position="179"/>
    </location>
</feature>
<feature type="transmembrane region" description="Helical" evidence="2">
    <location>
        <begin position="102"/>
        <end position="125"/>
    </location>
</feature>
<feature type="transmembrane region" description="Helical" evidence="2">
    <location>
        <begin position="65"/>
        <end position="90"/>
    </location>
</feature>
<sequence>MTWKRPATALVAAFDVALAIGLGAWTAINPLRAFGESNQRESAACSLRLQYGTDLSPFFAAAESMALVAILQLVLAVLFLLLGPVFLYAVVHAVMRNEKADLWLRFFTVIPVLLVAACCIVLRFVGKHLIQSQCIHYFEHDADWGPSRCHHFWLRDTIIYTVSCGVLVFTSFFIIYYYAHVHRRAVNQQQVDMWITKAAEQRDRELGLPEVKLQRRKSEKGDRMRAAAPSPAPQLPPIPRVYSVVAGSTATLDLQSRHLAHMQTSRLNPNHTMVTAAGASGQKYSENPKLFPYPESSSGHSDAAVRSPTLSSFTASGSIQHHQAHHYNYRPVDLPYHYPYRYGGYGQGPSLAALSQHVTESSEWEEGLVDEYGATRGGRDPRDSEVGRAL</sequence>
<dbReference type="AlphaFoldDB" id="A0AAF1BPG4"/>
<evidence type="ECO:0000256" key="2">
    <source>
        <dbReference type="SAM" id="Phobius"/>
    </source>
</evidence>
<evidence type="ECO:0000256" key="1">
    <source>
        <dbReference type="SAM" id="MobiDB-lite"/>
    </source>
</evidence>
<dbReference type="EMBL" id="CP086715">
    <property type="protein sequence ID" value="WOO79363.1"/>
    <property type="molecule type" value="Genomic_DNA"/>
</dbReference>
<reference evidence="3" key="1">
    <citation type="submission" date="2023-10" db="EMBL/GenBank/DDBJ databases">
        <authorList>
            <person name="Noh H."/>
        </authorList>
    </citation>
    <scope>NUCLEOTIDE SEQUENCE</scope>
    <source>
        <strain evidence="3">DUCC4014</strain>
    </source>
</reference>
<accession>A0AAF1BPG4</accession>
<feature type="region of interest" description="Disordered" evidence="1">
    <location>
        <begin position="360"/>
        <end position="390"/>
    </location>
</feature>